<accession>A0ACB9ZYQ2</accession>
<organism evidence="1 2">
    <name type="scientific">Catharanthus roseus</name>
    <name type="common">Madagascar periwinkle</name>
    <name type="synonym">Vinca rosea</name>
    <dbReference type="NCBI Taxonomy" id="4058"/>
    <lineage>
        <taxon>Eukaryota</taxon>
        <taxon>Viridiplantae</taxon>
        <taxon>Streptophyta</taxon>
        <taxon>Embryophyta</taxon>
        <taxon>Tracheophyta</taxon>
        <taxon>Spermatophyta</taxon>
        <taxon>Magnoliopsida</taxon>
        <taxon>eudicotyledons</taxon>
        <taxon>Gunneridae</taxon>
        <taxon>Pentapetalae</taxon>
        <taxon>asterids</taxon>
        <taxon>lamiids</taxon>
        <taxon>Gentianales</taxon>
        <taxon>Apocynaceae</taxon>
        <taxon>Rauvolfioideae</taxon>
        <taxon>Vinceae</taxon>
        <taxon>Catharanthinae</taxon>
        <taxon>Catharanthus</taxon>
    </lineage>
</organism>
<keyword evidence="2" id="KW-1185">Reference proteome</keyword>
<dbReference type="Proteomes" id="UP001060085">
    <property type="component" value="Linkage Group LG07"/>
</dbReference>
<dbReference type="EMBL" id="CM044707">
    <property type="protein sequence ID" value="KAI5653649.1"/>
    <property type="molecule type" value="Genomic_DNA"/>
</dbReference>
<name>A0ACB9ZYQ2_CATRO</name>
<reference evidence="2" key="1">
    <citation type="journal article" date="2023" name="Nat. Plants">
        <title>Single-cell RNA sequencing provides a high-resolution roadmap for understanding the multicellular compartmentation of specialized metabolism.</title>
        <authorList>
            <person name="Sun S."/>
            <person name="Shen X."/>
            <person name="Li Y."/>
            <person name="Li Y."/>
            <person name="Wang S."/>
            <person name="Li R."/>
            <person name="Zhang H."/>
            <person name="Shen G."/>
            <person name="Guo B."/>
            <person name="Wei J."/>
            <person name="Xu J."/>
            <person name="St-Pierre B."/>
            <person name="Chen S."/>
            <person name="Sun C."/>
        </authorList>
    </citation>
    <scope>NUCLEOTIDE SEQUENCE [LARGE SCALE GENOMIC DNA]</scope>
</reference>
<evidence type="ECO:0000313" key="2">
    <source>
        <dbReference type="Proteomes" id="UP001060085"/>
    </source>
</evidence>
<comment type="caution">
    <text evidence="1">The sequence shown here is derived from an EMBL/GenBank/DDBJ whole genome shotgun (WGS) entry which is preliminary data.</text>
</comment>
<sequence length="547" mass="61747">MINSGNASKKCRKLDNVISVDNYDDEEEVKWICLGCTGEEAVNIKWKAYIEELENLLGNQVLQCEEEAYKLYCDYAYAVGFSVRKGKQYYFPGTNKIRAKWYCCSKEGFSNDKDDSSSGITSGHKLETRTGCKAMIYFACNNEGQWKASKFVKQHNHEMAELYERQFLRSARAIFASNYGQAETMVSEISNSGHEVQCSTDVMYLDNDEEDEFICFHCTGGDETTVSDDSQDRDVDDLEKKLLGQVVRCEEEAYKVYCNYAHIMGFSVRKGKQYYFPGTKRVRSKSYFCSKEGFVNEDISVATHNKLEARTGCKAMINFTCDDDGKWKVAKFVKDHNHKMAEPHERHLLRSARSISDSAKGNNISQAMMLDLNKGIGKAGISGGQSIGKGDTISEPHVGMEFQTEDAAKAFYDEYAKQVGFLMHLMPNGPFEVGGRNDLVSAGYQPRSGAGCQAMILLSCDKSGKCIVSRFLRDHNHPLVTFPTEVGYTMDVKDRKIQELKMELQNKRKLCGFYREQLAAVVKVVEEHTKEISRKHDLAVNNLQGVG</sequence>
<proteinExistence type="predicted"/>
<protein>
    <submittedName>
        <fullName evidence="1">Uncharacterized protein</fullName>
    </submittedName>
</protein>
<gene>
    <name evidence="1" type="ORF">M9H77_30836</name>
</gene>
<evidence type="ECO:0000313" key="1">
    <source>
        <dbReference type="EMBL" id="KAI5653649.1"/>
    </source>
</evidence>